<sequence length="31" mass="3762">MRGETFFVLKCIFAFSYNKFNTSEKEYYGKI</sequence>
<accession>A0A1G8GR66</accession>
<reference evidence="2" key="1">
    <citation type="submission" date="2016-10" db="EMBL/GenBank/DDBJ databases">
        <authorList>
            <person name="Varghese N."/>
            <person name="Submissions S."/>
        </authorList>
    </citation>
    <scope>NUCLEOTIDE SEQUENCE [LARGE SCALE GENOMIC DNA]</scope>
    <source>
        <strain evidence="2">DSM 23313</strain>
    </source>
</reference>
<dbReference type="Proteomes" id="UP000243588">
    <property type="component" value="Unassembled WGS sequence"/>
</dbReference>
<name>A0A1G8GR66_9FLAO</name>
<protein>
    <submittedName>
        <fullName evidence="1">Uncharacterized protein</fullName>
    </submittedName>
</protein>
<organism evidence="1 2">
    <name type="scientific">Myroides phaeus</name>
    <dbReference type="NCBI Taxonomy" id="702745"/>
    <lineage>
        <taxon>Bacteria</taxon>
        <taxon>Pseudomonadati</taxon>
        <taxon>Bacteroidota</taxon>
        <taxon>Flavobacteriia</taxon>
        <taxon>Flavobacteriales</taxon>
        <taxon>Flavobacteriaceae</taxon>
        <taxon>Myroides</taxon>
    </lineage>
</organism>
<evidence type="ECO:0000313" key="2">
    <source>
        <dbReference type="Proteomes" id="UP000243588"/>
    </source>
</evidence>
<keyword evidence="2" id="KW-1185">Reference proteome</keyword>
<dbReference type="EMBL" id="FNDQ01000031">
    <property type="protein sequence ID" value="SDH96761.1"/>
    <property type="molecule type" value="Genomic_DNA"/>
</dbReference>
<dbReference type="AlphaFoldDB" id="A0A1G8GR66"/>
<evidence type="ECO:0000313" key="1">
    <source>
        <dbReference type="EMBL" id="SDH96761.1"/>
    </source>
</evidence>
<proteinExistence type="predicted"/>
<dbReference type="STRING" id="702745.SAMN05421818_13113"/>
<gene>
    <name evidence="1" type="ORF">SAMN05421818_13113</name>
</gene>